<dbReference type="SUPFAM" id="SSF51126">
    <property type="entry name" value="Pectin lyase-like"/>
    <property type="match status" value="1"/>
</dbReference>
<reference evidence="1 2" key="1">
    <citation type="submission" date="2019-10" db="EMBL/GenBank/DDBJ databases">
        <authorList>
            <person name="Karimi E."/>
        </authorList>
    </citation>
    <scope>NUCLEOTIDE SEQUENCE [LARGE SCALE GENOMIC DNA]</scope>
    <source>
        <strain evidence="1">Acinetobacter sp. 8BE</strain>
    </source>
</reference>
<evidence type="ECO:0000313" key="1">
    <source>
        <dbReference type="EMBL" id="VXA54245.1"/>
    </source>
</evidence>
<gene>
    <name evidence="1" type="ORF">ACI8B_140001</name>
</gene>
<dbReference type="EMBL" id="CABWKZ010000006">
    <property type="protein sequence ID" value="VXA54245.1"/>
    <property type="molecule type" value="Genomic_DNA"/>
</dbReference>
<protein>
    <submittedName>
        <fullName evidence="1">Uncharacterized protein</fullName>
    </submittedName>
</protein>
<dbReference type="AlphaFoldDB" id="A0A653K0L2"/>
<evidence type="ECO:0000313" key="2">
    <source>
        <dbReference type="Proteomes" id="UP000430404"/>
    </source>
</evidence>
<accession>A0A653K0L2</accession>
<name>A0A653K0L2_9GAMM</name>
<sequence>MLDFKYTNGGEISDQEAIKNAINFCFMNKRTLDWDGIYINVSENIINFWNINHTGVGGIVSSNQKFHITPRNAEISTIFVSPTGTPDGDGLSLATATTHAKAFIYLSTISSRGLDGNWRIRYSAGFYNSEGVRIQQNLPIFKNRLQIIGEPVNTTENEIPKTIFTGDQSILGYWIHCENNVNFLRLHFKDIKVQNYKSGGIIIWDAHNVLAENIHLNNMPTGAGYRNGYARHNNGVVSNCEQGLGFAYIQRANVGTLSGGGVIFDNNNISVNLSRSAVAYIQGSKFDRVKNVAIEVNRNARIRTQGNNFSSFNETVISATYIQCSMTSTYNPDNASNPDSYAGLTNSKKAYQQFTGGYHPFINSGTQQTVHLISDSTGLTLSGTDLQLLSSTRADYVPFRLPAYALYNDSFKLRCEILVRMHSNSGGVLYLLPAHSNVDQYLARAVIPIQPNTKDLKIELEVYSNPQTNQIRYDITCHGVSLYVAGAASGTSLNGSGIRAQTDTRLLYRLFWKGATEGSVEFRSMRTYVEI</sequence>
<dbReference type="Proteomes" id="UP000430404">
    <property type="component" value="Unassembled WGS sequence"/>
</dbReference>
<proteinExistence type="predicted"/>
<dbReference type="InterPro" id="IPR011050">
    <property type="entry name" value="Pectin_lyase_fold/virulence"/>
</dbReference>
<organism evidence="1 2">
    <name type="scientific">Acinetobacter proteolyticus</name>
    <dbReference type="NCBI Taxonomy" id="1776741"/>
    <lineage>
        <taxon>Bacteria</taxon>
        <taxon>Pseudomonadati</taxon>
        <taxon>Pseudomonadota</taxon>
        <taxon>Gammaproteobacteria</taxon>
        <taxon>Moraxellales</taxon>
        <taxon>Moraxellaceae</taxon>
        <taxon>Acinetobacter</taxon>
    </lineage>
</organism>